<dbReference type="EMBL" id="LS974622">
    <property type="protein sequence ID" value="CAG7872091.1"/>
    <property type="molecule type" value="Genomic_DNA"/>
</dbReference>
<evidence type="ECO:0000313" key="1">
    <source>
        <dbReference type="EMBL" id="CAG7872091.1"/>
    </source>
</evidence>
<sequence length="126" mass="14926">MVEIFVVDVERAYPCFKTTRSPFRLIASRLTQVRIIKPLNNRLFFDFKSIHAIPRMHWRDLKYPIDTMGVVFNTEAHLDAPSGPKMEFYIRDNISMIQYPSEEIVFQTNSREDEYEESIEWASSES</sequence>
<dbReference type="Gramene" id="A06p43310.2_BraZ1">
    <property type="protein sequence ID" value="A06p43310.2_BraZ1.CDS"/>
    <property type="gene ID" value="A06g43310.2_BraZ1"/>
</dbReference>
<accession>A0A8D9DAR4</accession>
<evidence type="ECO:0008006" key="3">
    <source>
        <dbReference type="Google" id="ProtNLM"/>
    </source>
</evidence>
<feature type="non-terminal residue" evidence="1">
    <location>
        <position position="1"/>
    </location>
</feature>
<dbReference type="AlphaFoldDB" id="A0A8D9DAR4"/>
<evidence type="ECO:0000313" key="2">
    <source>
        <dbReference type="Proteomes" id="UP000694005"/>
    </source>
</evidence>
<reference evidence="1 2" key="1">
    <citation type="submission" date="2021-07" db="EMBL/GenBank/DDBJ databases">
        <authorList>
            <consortium name="Genoscope - CEA"/>
            <person name="William W."/>
        </authorList>
    </citation>
    <scope>NUCLEOTIDE SEQUENCE [LARGE SCALE GENOMIC DNA]</scope>
</reference>
<name>A0A8D9DAR4_BRACM</name>
<gene>
    <name evidence="1" type="ORF">BRAPAZ1V2_A06P43310.2</name>
</gene>
<dbReference type="Proteomes" id="UP000694005">
    <property type="component" value="Chromosome A06"/>
</dbReference>
<proteinExistence type="predicted"/>
<organism evidence="1 2">
    <name type="scientific">Brassica campestris</name>
    <name type="common">Field mustard</name>
    <dbReference type="NCBI Taxonomy" id="3711"/>
    <lineage>
        <taxon>Eukaryota</taxon>
        <taxon>Viridiplantae</taxon>
        <taxon>Streptophyta</taxon>
        <taxon>Embryophyta</taxon>
        <taxon>Tracheophyta</taxon>
        <taxon>Spermatophyta</taxon>
        <taxon>Magnoliopsida</taxon>
        <taxon>eudicotyledons</taxon>
        <taxon>Gunneridae</taxon>
        <taxon>Pentapetalae</taxon>
        <taxon>rosids</taxon>
        <taxon>malvids</taxon>
        <taxon>Brassicales</taxon>
        <taxon>Brassicaceae</taxon>
        <taxon>Brassiceae</taxon>
        <taxon>Brassica</taxon>
    </lineage>
</organism>
<protein>
    <recommendedName>
        <fullName evidence="3">DUF223 domain-containing protein</fullName>
    </recommendedName>
</protein>